<dbReference type="Pfam" id="PF00439">
    <property type="entry name" value="Bromodomain"/>
    <property type="match status" value="1"/>
</dbReference>
<dbReference type="Gene3D" id="1.20.920.10">
    <property type="entry name" value="Bromodomain-like"/>
    <property type="match status" value="1"/>
</dbReference>
<organism evidence="5 6">
    <name type="scientific">Pterulicium gracile</name>
    <dbReference type="NCBI Taxonomy" id="1884261"/>
    <lineage>
        <taxon>Eukaryota</taxon>
        <taxon>Fungi</taxon>
        <taxon>Dikarya</taxon>
        <taxon>Basidiomycota</taxon>
        <taxon>Agaricomycotina</taxon>
        <taxon>Agaricomycetes</taxon>
        <taxon>Agaricomycetidae</taxon>
        <taxon>Agaricales</taxon>
        <taxon>Pleurotineae</taxon>
        <taxon>Pterulaceae</taxon>
        <taxon>Pterulicium</taxon>
    </lineage>
</organism>
<dbReference type="EMBL" id="ML178821">
    <property type="protein sequence ID" value="TFL02754.1"/>
    <property type="molecule type" value="Genomic_DNA"/>
</dbReference>
<feature type="compositionally biased region" description="Low complexity" evidence="3">
    <location>
        <begin position="169"/>
        <end position="179"/>
    </location>
</feature>
<keyword evidence="6" id="KW-1185">Reference proteome</keyword>
<dbReference type="GO" id="GO:0006325">
    <property type="term" value="P:chromatin organization"/>
    <property type="evidence" value="ECO:0007669"/>
    <property type="project" value="UniProtKB-ARBA"/>
</dbReference>
<protein>
    <recommendedName>
        <fullName evidence="4">Bromo domain-containing protein</fullName>
    </recommendedName>
</protein>
<evidence type="ECO:0000256" key="3">
    <source>
        <dbReference type="SAM" id="MobiDB-lite"/>
    </source>
</evidence>
<dbReference type="GO" id="GO:0006357">
    <property type="term" value="P:regulation of transcription by RNA polymerase II"/>
    <property type="evidence" value="ECO:0007669"/>
    <property type="project" value="TreeGrafter"/>
</dbReference>
<dbReference type="PROSITE" id="PS00633">
    <property type="entry name" value="BROMODOMAIN_1"/>
    <property type="match status" value="1"/>
</dbReference>
<feature type="region of interest" description="Disordered" evidence="3">
    <location>
        <begin position="257"/>
        <end position="290"/>
    </location>
</feature>
<dbReference type="InterPro" id="IPR018359">
    <property type="entry name" value="Bromodomain_CS"/>
</dbReference>
<evidence type="ECO:0000313" key="6">
    <source>
        <dbReference type="Proteomes" id="UP000305067"/>
    </source>
</evidence>
<evidence type="ECO:0000256" key="2">
    <source>
        <dbReference type="PROSITE-ProRule" id="PRU00035"/>
    </source>
</evidence>
<dbReference type="GO" id="GO:0046695">
    <property type="term" value="C:SLIK (SAGA-like) complex"/>
    <property type="evidence" value="ECO:0007669"/>
    <property type="project" value="InterPro"/>
</dbReference>
<evidence type="ECO:0000256" key="1">
    <source>
        <dbReference type="ARBA" id="ARBA00023117"/>
    </source>
</evidence>
<dbReference type="PROSITE" id="PS50014">
    <property type="entry name" value="BROMODOMAIN_2"/>
    <property type="match status" value="1"/>
</dbReference>
<feature type="compositionally biased region" description="Gly residues" evidence="3">
    <location>
        <begin position="935"/>
        <end position="944"/>
    </location>
</feature>
<accession>A0A5C3QWL9</accession>
<dbReference type="PANTHER" id="PTHR47343">
    <property type="entry name" value="TRANSCRIPTIONAL ACTIVATOR SPT7"/>
    <property type="match status" value="1"/>
</dbReference>
<evidence type="ECO:0000259" key="4">
    <source>
        <dbReference type="PROSITE" id="PS50014"/>
    </source>
</evidence>
<dbReference type="CDD" id="cd22927">
    <property type="entry name" value="HFD_SPT7"/>
    <property type="match status" value="1"/>
</dbReference>
<feature type="compositionally biased region" description="Basic residues" evidence="3">
    <location>
        <begin position="912"/>
        <end position="927"/>
    </location>
</feature>
<dbReference type="InterPro" id="IPR036427">
    <property type="entry name" value="Bromodomain-like_sf"/>
</dbReference>
<keyword evidence="1 2" id="KW-0103">Bromodomain</keyword>
<name>A0A5C3QWL9_9AGAR</name>
<dbReference type="STRING" id="1884261.A0A5C3QWL9"/>
<dbReference type="PRINTS" id="PR00503">
    <property type="entry name" value="BROMODOMAIN"/>
</dbReference>
<proteinExistence type="predicted"/>
<dbReference type="InterPro" id="IPR009072">
    <property type="entry name" value="Histone-fold"/>
</dbReference>
<feature type="region of interest" description="Disordered" evidence="3">
    <location>
        <begin position="833"/>
        <end position="950"/>
    </location>
</feature>
<dbReference type="Proteomes" id="UP000305067">
    <property type="component" value="Unassembled WGS sequence"/>
</dbReference>
<sequence>MNNLLRTLTNYQVKNADLKLLLTSVKEVRKQTSDTKVADAFYESLEGVLLDLRTVTIDNRDAEAFLKPVARSEVPDYYDVIQNPMDLQTMMKRVKTKQYKSKREFKDDLDLIWSNCRMYNATETHPLRECVRRLEIKAQRLLAYITDRKERVDPPIPVAANGKMPNGHTTSSTSSKSRPSSPPPTPAANPVIMRKQSAVAAKVATTTFEDSPALVRTGAGMALFQRLDSQAHTYTEDDGDEILEKLRELTVPHYIPDIPSDSEEHSHLPADGSSLGDKRKLNGLSTPHPRKRARFATTPLFLSPSPTSSEISSLWWTASQHPTLLPNALPHIPCTSSSLSKRSGRRPLFPQPPSEKAGKPKVKRKRKLVPTTTTTAAMAVDAPPKALLTLMNSNIHTMKRVRRAHAKYVALGLTTTATTVEDEDGGGGREVPAIQAPVPMAFPGGMGTADEDLGLGAVIEDVKVDERMWGGGVVGGAGACRLGGASRIRMGGGGRELGGKNAESCLGWVNGKVLEHSGFQGTNASALSVLNGVLEEYLVNVGQTIKYMCEKHAGSMTTEEIILHTLFESGVPRIQDLEQYISDDVERYGGRLGDLEKKIVGAYSEATATEIFDEDMFEEDEEEDGAFVLGGFADAIGDDFLGLRELGIAEELGLSNLTIPKKLWRGQKDRAGAAAAKAAEPLLPYPLPPPLLTLTSDMVQDQIGLLVPFYSARFASVIPPPAPPPALPLDPTLPPMPPTQLPAYGMQPGADPALPPPSDPTLYPSAQLLQFDHSQEVKFDPTQGPIYSPCSGTLPPSQQWSYAPPYAPQQQPYIPTIYTLPDDVPPPVRTKMGPLGQIAKPNMGANVSKAKKHAPKVVSAPAMSASNSVGGSKSNSSGNGNGGGDDMMGPRGLVAAINSAQRPTGDGPGTPSKKRTGAGPGRPRKHPLPPPPTDGHGGPPGGGQVVEMRA</sequence>
<feature type="region of interest" description="Disordered" evidence="3">
    <location>
        <begin position="335"/>
        <end position="370"/>
    </location>
</feature>
<feature type="compositionally biased region" description="Basic residues" evidence="3">
    <location>
        <begin position="359"/>
        <end position="368"/>
    </location>
</feature>
<evidence type="ECO:0000313" key="5">
    <source>
        <dbReference type="EMBL" id="TFL02754.1"/>
    </source>
</evidence>
<dbReference type="OrthoDB" id="21449at2759"/>
<feature type="domain" description="Bromo" evidence="4">
    <location>
        <begin position="57"/>
        <end position="127"/>
    </location>
</feature>
<dbReference type="GO" id="GO:0046982">
    <property type="term" value="F:protein heterodimerization activity"/>
    <property type="evidence" value="ECO:0007669"/>
    <property type="project" value="InterPro"/>
</dbReference>
<feature type="region of interest" description="Disordered" evidence="3">
    <location>
        <begin position="153"/>
        <end position="190"/>
    </location>
</feature>
<reference evidence="5 6" key="1">
    <citation type="journal article" date="2019" name="Nat. Ecol. Evol.">
        <title>Megaphylogeny resolves global patterns of mushroom evolution.</title>
        <authorList>
            <person name="Varga T."/>
            <person name="Krizsan K."/>
            <person name="Foldi C."/>
            <person name="Dima B."/>
            <person name="Sanchez-Garcia M."/>
            <person name="Sanchez-Ramirez S."/>
            <person name="Szollosi G.J."/>
            <person name="Szarkandi J.G."/>
            <person name="Papp V."/>
            <person name="Albert L."/>
            <person name="Andreopoulos W."/>
            <person name="Angelini C."/>
            <person name="Antonin V."/>
            <person name="Barry K.W."/>
            <person name="Bougher N.L."/>
            <person name="Buchanan P."/>
            <person name="Buyck B."/>
            <person name="Bense V."/>
            <person name="Catcheside P."/>
            <person name="Chovatia M."/>
            <person name="Cooper J."/>
            <person name="Damon W."/>
            <person name="Desjardin D."/>
            <person name="Finy P."/>
            <person name="Geml J."/>
            <person name="Haridas S."/>
            <person name="Hughes K."/>
            <person name="Justo A."/>
            <person name="Karasinski D."/>
            <person name="Kautmanova I."/>
            <person name="Kiss B."/>
            <person name="Kocsube S."/>
            <person name="Kotiranta H."/>
            <person name="LaButti K.M."/>
            <person name="Lechner B.E."/>
            <person name="Liimatainen K."/>
            <person name="Lipzen A."/>
            <person name="Lukacs Z."/>
            <person name="Mihaltcheva S."/>
            <person name="Morgado L.N."/>
            <person name="Niskanen T."/>
            <person name="Noordeloos M.E."/>
            <person name="Ohm R.A."/>
            <person name="Ortiz-Santana B."/>
            <person name="Ovrebo C."/>
            <person name="Racz N."/>
            <person name="Riley R."/>
            <person name="Savchenko A."/>
            <person name="Shiryaev A."/>
            <person name="Soop K."/>
            <person name="Spirin V."/>
            <person name="Szebenyi C."/>
            <person name="Tomsovsky M."/>
            <person name="Tulloss R.E."/>
            <person name="Uehling J."/>
            <person name="Grigoriev I.V."/>
            <person name="Vagvolgyi C."/>
            <person name="Papp T."/>
            <person name="Martin F.M."/>
            <person name="Miettinen O."/>
            <person name="Hibbett D.S."/>
            <person name="Nagy L.G."/>
        </authorList>
    </citation>
    <scope>NUCLEOTIDE SEQUENCE [LARGE SCALE GENOMIC DNA]</scope>
    <source>
        <strain evidence="5 6">CBS 309.79</strain>
    </source>
</reference>
<dbReference type="GO" id="GO:0005198">
    <property type="term" value="F:structural molecule activity"/>
    <property type="evidence" value="ECO:0007669"/>
    <property type="project" value="TreeGrafter"/>
</dbReference>
<dbReference type="InterPro" id="IPR037782">
    <property type="entry name" value="Spt7"/>
</dbReference>
<dbReference type="InterPro" id="IPR001487">
    <property type="entry name" value="Bromodomain"/>
</dbReference>
<dbReference type="GO" id="GO:0000124">
    <property type="term" value="C:SAGA complex"/>
    <property type="evidence" value="ECO:0007669"/>
    <property type="project" value="InterPro"/>
</dbReference>
<dbReference type="SMART" id="SM00297">
    <property type="entry name" value="BROMO"/>
    <property type="match status" value="1"/>
</dbReference>
<gene>
    <name evidence="5" type="ORF">BDV98DRAFT_603140</name>
</gene>
<feature type="compositionally biased region" description="Low complexity" evidence="3">
    <location>
        <begin position="864"/>
        <end position="878"/>
    </location>
</feature>
<dbReference type="PANTHER" id="PTHR47343:SF1">
    <property type="entry name" value="TRANSCRIPTIONAL ACTIVATOR SPT7"/>
    <property type="match status" value="1"/>
</dbReference>
<dbReference type="Gene3D" id="1.10.20.10">
    <property type="entry name" value="Histone, subunit A"/>
    <property type="match status" value="1"/>
</dbReference>
<dbReference type="SUPFAM" id="SSF47370">
    <property type="entry name" value="Bromodomain"/>
    <property type="match status" value="1"/>
</dbReference>
<dbReference type="AlphaFoldDB" id="A0A5C3QWL9"/>